<accession>A0A834TR97</accession>
<dbReference type="AlphaFoldDB" id="A0A834TR97"/>
<dbReference type="InterPro" id="IPR030378">
    <property type="entry name" value="G_CP_dom"/>
</dbReference>
<dbReference type="Proteomes" id="UP000634136">
    <property type="component" value="Unassembled WGS sequence"/>
</dbReference>
<evidence type="ECO:0000256" key="5">
    <source>
        <dbReference type="ARBA" id="ARBA00023128"/>
    </source>
</evidence>
<dbReference type="Gene3D" id="3.40.50.300">
    <property type="entry name" value="P-loop containing nucleotide triphosphate hydrolases"/>
    <property type="match status" value="1"/>
</dbReference>
<sequence>MEELWYSPHMAAASRAISERIPLVDLIVELRDARIPLSSELEILRNYPTSSRHIVVLNKMDLADRSKSQEWMKYLRERNFISYGVNSHNKENIKKFLSFIQTQVRGLKRTDHSSDTATVMLVGIPNVGKSAVANSLHKIGRISAAEKGKLKHAIVSPEPGETRDIRSFKIASHPNIYVLDTPGILPPRIPDVDVCSKLILTGAINDCLIEIKELAQYFLAIFNCSEQYKNWENLSTKDNDKLFLDCTTECLTSSKMHMKQRRQSPTDHTQDCIVRDVRRTLFETISAFDGNTRDEEEMAELISRQFSALQEAFQVSNECQEEANVKVAKKLLNLFRTGRLGHYTLDLLPSNIH</sequence>
<evidence type="ECO:0000256" key="1">
    <source>
        <dbReference type="ARBA" id="ARBA00004173"/>
    </source>
</evidence>
<comment type="caution">
    <text evidence="8">The sequence shown here is derived from an EMBL/GenBank/DDBJ whole genome shotgun (WGS) entry which is preliminary data.</text>
</comment>
<comment type="subcellular location">
    <subcellularLocation>
        <location evidence="1">Mitochondrion</location>
    </subcellularLocation>
</comment>
<dbReference type="PANTHER" id="PTHR45782:SF1">
    <property type="entry name" value="DAR GTPASE 2, MITOCHONDRIAL"/>
    <property type="match status" value="1"/>
</dbReference>
<evidence type="ECO:0000256" key="6">
    <source>
        <dbReference type="ARBA" id="ARBA00023134"/>
    </source>
</evidence>
<organism evidence="8 9">
    <name type="scientific">Senna tora</name>
    <dbReference type="NCBI Taxonomy" id="362788"/>
    <lineage>
        <taxon>Eukaryota</taxon>
        <taxon>Viridiplantae</taxon>
        <taxon>Streptophyta</taxon>
        <taxon>Embryophyta</taxon>
        <taxon>Tracheophyta</taxon>
        <taxon>Spermatophyta</taxon>
        <taxon>Magnoliopsida</taxon>
        <taxon>eudicotyledons</taxon>
        <taxon>Gunneridae</taxon>
        <taxon>Pentapetalae</taxon>
        <taxon>rosids</taxon>
        <taxon>fabids</taxon>
        <taxon>Fabales</taxon>
        <taxon>Fabaceae</taxon>
        <taxon>Caesalpinioideae</taxon>
        <taxon>Cassia clade</taxon>
        <taxon>Senna</taxon>
    </lineage>
</organism>
<evidence type="ECO:0000256" key="4">
    <source>
        <dbReference type="ARBA" id="ARBA00022946"/>
    </source>
</evidence>
<evidence type="ECO:0000259" key="7">
    <source>
        <dbReference type="PROSITE" id="PS51721"/>
    </source>
</evidence>
<dbReference type="EMBL" id="JAAIUW010000006">
    <property type="protein sequence ID" value="KAF7825942.1"/>
    <property type="molecule type" value="Genomic_DNA"/>
</dbReference>
<proteinExistence type="predicted"/>
<dbReference type="GO" id="GO:0003924">
    <property type="term" value="F:GTPase activity"/>
    <property type="evidence" value="ECO:0007669"/>
    <property type="project" value="TreeGrafter"/>
</dbReference>
<dbReference type="OrthoDB" id="269151at2759"/>
<reference evidence="8" key="1">
    <citation type="submission" date="2020-09" db="EMBL/GenBank/DDBJ databases">
        <title>Genome-Enabled Discovery of Anthraquinone Biosynthesis in Senna tora.</title>
        <authorList>
            <person name="Kang S.-H."/>
            <person name="Pandey R.P."/>
            <person name="Lee C.-M."/>
            <person name="Sim J.-S."/>
            <person name="Jeong J.-T."/>
            <person name="Choi B.-S."/>
            <person name="Jung M."/>
            <person name="Ginzburg D."/>
            <person name="Zhao K."/>
            <person name="Won S.Y."/>
            <person name="Oh T.-J."/>
            <person name="Yu Y."/>
            <person name="Kim N.-H."/>
            <person name="Lee O.R."/>
            <person name="Lee T.-H."/>
            <person name="Bashyal P."/>
            <person name="Kim T.-S."/>
            <person name="Lee W.-H."/>
            <person name="Kawkins C."/>
            <person name="Kim C.-K."/>
            <person name="Kim J.S."/>
            <person name="Ahn B.O."/>
            <person name="Rhee S.Y."/>
            <person name="Sohng J.K."/>
        </authorList>
    </citation>
    <scope>NUCLEOTIDE SEQUENCE</scope>
    <source>
        <tissue evidence="8">Leaf</tissue>
    </source>
</reference>
<keyword evidence="4" id="KW-0809">Transit peptide</keyword>
<dbReference type="PROSITE" id="PS51721">
    <property type="entry name" value="G_CP"/>
    <property type="match status" value="1"/>
</dbReference>
<evidence type="ECO:0000313" key="9">
    <source>
        <dbReference type="Proteomes" id="UP000634136"/>
    </source>
</evidence>
<dbReference type="CDD" id="cd01856">
    <property type="entry name" value="YlqF"/>
    <property type="match status" value="1"/>
</dbReference>
<keyword evidence="5" id="KW-0496">Mitochondrion</keyword>
<evidence type="ECO:0000256" key="2">
    <source>
        <dbReference type="ARBA" id="ARBA00022741"/>
    </source>
</evidence>
<name>A0A834TR97_9FABA</name>
<feature type="domain" description="CP-type G" evidence="7">
    <location>
        <begin position="10"/>
        <end position="187"/>
    </location>
</feature>
<dbReference type="GO" id="GO:0005525">
    <property type="term" value="F:GTP binding"/>
    <property type="evidence" value="ECO:0007669"/>
    <property type="project" value="UniProtKB-KW"/>
</dbReference>
<dbReference type="InterPro" id="IPR006073">
    <property type="entry name" value="GTP-bd"/>
</dbReference>
<keyword evidence="2" id="KW-0547">Nucleotide-binding</keyword>
<dbReference type="GO" id="GO:0005739">
    <property type="term" value="C:mitochondrion"/>
    <property type="evidence" value="ECO:0007669"/>
    <property type="project" value="UniProtKB-SubCell"/>
</dbReference>
<dbReference type="SUPFAM" id="SSF52540">
    <property type="entry name" value="P-loop containing nucleoside triphosphate hydrolases"/>
    <property type="match status" value="1"/>
</dbReference>
<evidence type="ECO:0000256" key="3">
    <source>
        <dbReference type="ARBA" id="ARBA00022801"/>
    </source>
</evidence>
<keyword evidence="6" id="KW-0342">GTP-binding</keyword>
<keyword evidence="9" id="KW-1185">Reference proteome</keyword>
<evidence type="ECO:0000313" key="8">
    <source>
        <dbReference type="EMBL" id="KAF7825942.1"/>
    </source>
</evidence>
<dbReference type="PANTHER" id="PTHR45782">
    <property type="entry name" value="MITOCHONDRIAL RIBOSOME-ASSOCIATED GTPASE 1"/>
    <property type="match status" value="1"/>
</dbReference>
<dbReference type="InterPro" id="IPR027417">
    <property type="entry name" value="P-loop_NTPase"/>
</dbReference>
<gene>
    <name evidence="8" type="ORF">G2W53_017106</name>
</gene>
<dbReference type="GO" id="GO:0032543">
    <property type="term" value="P:mitochondrial translation"/>
    <property type="evidence" value="ECO:0007669"/>
    <property type="project" value="TreeGrafter"/>
</dbReference>
<protein>
    <submittedName>
        <fullName evidence="8">DAR GTPase 2, mitochondrial</fullName>
    </submittedName>
</protein>
<dbReference type="FunFam" id="3.40.50.300:FF:001008">
    <property type="entry name" value="Mitochondrial GTPase 1"/>
    <property type="match status" value="1"/>
</dbReference>
<dbReference type="Pfam" id="PF01926">
    <property type="entry name" value="MMR_HSR1"/>
    <property type="match status" value="1"/>
</dbReference>
<keyword evidence="3" id="KW-0378">Hydrolase</keyword>